<keyword evidence="5" id="KW-1185">Reference proteome</keyword>
<dbReference type="Pfam" id="PF07261">
    <property type="entry name" value="DnaB_2"/>
    <property type="match status" value="1"/>
</dbReference>
<dbReference type="RefSeq" id="WP_309861417.1">
    <property type="nucleotide sequence ID" value="NZ_JAVDQG010000001.1"/>
</dbReference>
<dbReference type="InterPro" id="IPR034829">
    <property type="entry name" value="DnaD-like_sf"/>
</dbReference>
<organism evidence="4 5">
    <name type="scientific">Desmospora profundinema</name>
    <dbReference type="NCBI Taxonomy" id="1571184"/>
    <lineage>
        <taxon>Bacteria</taxon>
        <taxon>Bacillati</taxon>
        <taxon>Bacillota</taxon>
        <taxon>Bacilli</taxon>
        <taxon>Bacillales</taxon>
        <taxon>Thermoactinomycetaceae</taxon>
        <taxon>Desmospora</taxon>
    </lineage>
</organism>
<dbReference type="NCBIfam" id="TIGR01446">
    <property type="entry name" value="DnaD_dom"/>
    <property type="match status" value="1"/>
</dbReference>
<accession>A0ABU1IHP3</accession>
<dbReference type="Gene3D" id="1.10.10.630">
    <property type="entry name" value="DnaD domain-like"/>
    <property type="match status" value="1"/>
</dbReference>
<dbReference type="SUPFAM" id="SSF158499">
    <property type="entry name" value="DnaD domain-like"/>
    <property type="match status" value="1"/>
</dbReference>
<dbReference type="Proteomes" id="UP001185012">
    <property type="component" value="Unassembled WGS sequence"/>
</dbReference>
<dbReference type="InterPro" id="IPR053162">
    <property type="entry name" value="DnaD"/>
</dbReference>
<dbReference type="InterPro" id="IPR036390">
    <property type="entry name" value="WH_DNA-bd_sf"/>
</dbReference>
<sequence>MDRKWSPHAVLVDMLRRGSTSVPVMLFTEYRRLGLTEGEVMLLMHILVFQEKEGTPFPTVSQLEERMSTSAEQIVQWLQKLVRGGFLSIEESVNQDGLRSERYSLAPLLQQLAASYLDREPEGADEAVEEAYDNLFQLFEREFGRPLSPMECETLTQWLDEDRHPESLIAAALREAVFCGKLSCRYVDRILLEWQRNQVKTPEEAVEFSRKFRNRGLLYQSESGREKEGSSSFSFYNWVNQG</sequence>
<dbReference type="EMBL" id="JAVDQG010000001">
    <property type="protein sequence ID" value="MDR6224291.1"/>
    <property type="molecule type" value="Genomic_DNA"/>
</dbReference>
<comment type="similarity">
    <text evidence="1">Belongs to the DnaB/DnaD family.</text>
</comment>
<feature type="domain" description="DnaD N-terminal" evidence="3">
    <location>
        <begin position="22"/>
        <end position="117"/>
    </location>
</feature>
<dbReference type="InterPro" id="IPR036388">
    <property type="entry name" value="WH-like_DNA-bd_sf"/>
</dbReference>
<dbReference type="InterPro" id="IPR006343">
    <property type="entry name" value="DnaB/C_C"/>
</dbReference>
<feature type="domain" description="DnaB/C C-terminal" evidence="2">
    <location>
        <begin position="136"/>
        <end position="207"/>
    </location>
</feature>
<evidence type="ECO:0000313" key="5">
    <source>
        <dbReference type="Proteomes" id="UP001185012"/>
    </source>
</evidence>
<dbReference type="SUPFAM" id="SSF46785">
    <property type="entry name" value="Winged helix' DNA-binding domain"/>
    <property type="match status" value="1"/>
</dbReference>
<protein>
    <submittedName>
        <fullName evidence="4">DNA replication protein</fullName>
    </submittedName>
</protein>
<gene>
    <name evidence="4" type="ORF">JOE21_000279</name>
</gene>
<dbReference type="Pfam" id="PF21984">
    <property type="entry name" value="DnaD_N"/>
    <property type="match status" value="1"/>
</dbReference>
<evidence type="ECO:0000313" key="4">
    <source>
        <dbReference type="EMBL" id="MDR6224291.1"/>
    </source>
</evidence>
<comment type="caution">
    <text evidence="4">The sequence shown here is derived from an EMBL/GenBank/DDBJ whole genome shotgun (WGS) entry which is preliminary data.</text>
</comment>
<name>A0ABU1IHP3_9BACL</name>
<proteinExistence type="inferred from homology"/>
<dbReference type="PANTHER" id="PTHR37293">
    <property type="entry name" value="PHAGE REPLICATION PROTEIN-RELATED"/>
    <property type="match status" value="1"/>
</dbReference>
<evidence type="ECO:0000259" key="3">
    <source>
        <dbReference type="Pfam" id="PF21984"/>
    </source>
</evidence>
<reference evidence="4 5" key="1">
    <citation type="submission" date="2023-07" db="EMBL/GenBank/DDBJ databases">
        <title>Genomic Encyclopedia of Type Strains, Phase IV (KMG-IV): sequencing the most valuable type-strain genomes for metagenomic binning, comparative biology and taxonomic classification.</title>
        <authorList>
            <person name="Goeker M."/>
        </authorList>
    </citation>
    <scope>NUCLEOTIDE SEQUENCE [LARGE SCALE GENOMIC DNA]</scope>
    <source>
        <strain evidence="4 5">DSM 45903</strain>
    </source>
</reference>
<dbReference type="InterPro" id="IPR053843">
    <property type="entry name" value="DnaD_N"/>
</dbReference>
<evidence type="ECO:0000256" key="1">
    <source>
        <dbReference type="ARBA" id="ARBA00093462"/>
    </source>
</evidence>
<dbReference type="Gene3D" id="1.10.10.10">
    <property type="entry name" value="Winged helix-like DNA-binding domain superfamily/Winged helix DNA-binding domain"/>
    <property type="match status" value="1"/>
</dbReference>
<dbReference type="PANTHER" id="PTHR37293:SF6">
    <property type="entry name" value="DNA REPLICATION PROTEIN DNAD"/>
    <property type="match status" value="1"/>
</dbReference>
<evidence type="ECO:0000259" key="2">
    <source>
        <dbReference type="Pfam" id="PF07261"/>
    </source>
</evidence>